<dbReference type="PANTHER" id="PTHR30213">
    <property type="entry name" value="INNER MEMBRANE PROTEIN YHJD"/>
    <property type="match status" value="1"/>
</dbReference>
<proteinExistence type="predicted"/>
<feature type="compositionally biased region" description="Basic and acidic residues" evidence="6">
    <location>
        <begin position="499"/>
        <end position="516"/>
    </location>
</feature>
<feature type="compositionally biased region" description="Basic and acidic residues" evidence="6">
    <location>
        <begin position="443"/>
        <end position="454"/>
    </location>
</feature>
<feature type="transmembrane region" description="Helical" evidence="7">
    <location>
        <begin position="204"/>
        <end position="223"/>
    </location>
</feature>
<organism evidence="8 9">
    <name type="scientific">Flexivirga aerilata</name>
    <dbReference type="NCBI Taxonomy" id="1656889"/>
    <lineage>
        <taxon>Bacteria</taxon>
        <taxon>Bacillati</taxon>
        <taxon>Actinomycetota</taxon>
        <taxon>Actinomycetes</taxon>
        <taxon>Micrococcales</taxon>
        <taxon>Dermacoccaceae</taxon>
        <taxon>Flexivirga</taxon>
    </lineage>
</organism>
<gene>
    <name evidence="8" type="ORF">HJ588_09065</name>
</gene>
<comment type="caution">
    <text evidence="8">The sequence shown here is derived from an EMBL/GenBank/DDBJ whole genome shotgun (WGS) entry which is preliminary data.</text>
</comment>
<dbReference type="InterPro" id="IPR017039">
    <property type="entry name" value="Virul_fac_BrkB"/>
</dbReference>
<dbReference type="PANTHER" id="PTHR30213:SF0">
    <property type="entry name" value="UPF0761 MEMBRANE PROTEIN YIHY"/>
    <property type="match status" value="1"/>
</dbReference>
<evidence type="ECO:0000256" key="3">
    <source>
        <dbReference type="ARBA" id="ARBA00022692"/>
    </source>
</evidence>
<keyword evidence="5 7" id="KW-0472">Membrane</keyword>
<feature type="region of interest" description="Disordered" evidence="6">
    <location>
        <begin position="374"/>
        <end position="423"/>
    </location>
</feature>
<evidence type="ECO:0000256" key="1">
    <source>
        <dbReference type="ARBA" id="ARBA00004651"/>
    </source>
</evidence>
<dbReference type="Proteomes" id="UP000557772">
    <property type="component" value="Unassembled WGS sequence"/>
</dbReference>
<feature type="transmembrane region" description="Helical" evidence="7">
    <location>
        <begin position="272"/>
        <end position="294"/>
    </location>
</feature>
<feature type="transmembrane region" description="Helical" evidence="7">
    <location>
        <begin position="117"/>
        <end position="138"/>
    </location>
</feature>
<feature type="compositionally biased region" description="Low complexity" evidence="6">
    <location>
        <begin position="517"/>
        <end position="531"/>
    </location>
</feature>
<name>A0A849AEZ1_9MICO</name>
<sequence>MSLLLLNDEEVERPKEDIPDAPAKPSWSVALKRAASKFSSDQCTDKAAALTYYSMQSLFPGLIAVLSLINVFGNGKETTDSLVKILAGIAGKDPNDKSLSTIRDFIDNISTQGGGGVALVVGILLSIWSASGYVGGFSRALNKIYEIPEGRPVWKLRPALYLVTIIEVILIIVVMIALTTTGSVATSIANEIGIPSNLVTIWDIAKWPFVVLIVVFIIGMLYWATPNVRKTKRDIFTWGALIGFVVWVVASGALVTYFGLTQGASYQKTYGVFAGAIMFMLWLWITNIAMLFGAEVDAELIRTRQLKSGLPAEEMILLPPKDDSGFAKQDLKAATTLDVAHDLRLSSMKDASGDPTSYGRASLAAGHAALVSGAASTAGRGTKTGIVGPRDAGAPRGTGSTLTGSNDRKAGTTVTPYDPQLPPAVEEARLLRRDAALIKAQRSRKERDRLERQQAKAKAAAKQQEKKEAQAHKIAESHITREERWASVERVRAQYAPPEKPERDQVAAERAARRAAYDANLAERQAKAAAEPPKPPEPKKPKVKKPPMPSELRTETEQEQQRRRDEWFATHPPRSTD</sequence>
<evidence type="ECO:0000256" key="7">
    <source>
        <dbReference type="SAM" id="Phobius"/>
    </source>
</evidence>
<dbReference type="EMBL" id="JABENB010000001">
    <property type="protein sequence ID" value="NNG39424.1"/>
    <property type="molecule type" value="Genomic_DNA"/>
</dbReference>
<comment type="subcellular location">
    <subcellularLocation>
        <location evidence="1">Cell membrane</location>
        <topology evidence="1">Multi-pass membrane protein</topology>
    </subcellularLocation>
</comment>
<evidence type="ECO:0000256" key="4">
    <source>
        <dbReference type="ARBA" id="ARBA00022989"/>
    </source>
</evidence>
<reference evidence="8 9" key="1">
    <citation type="submission" date="2020-05" db="EMBL/GenBank/DDBJ databases">
        <title>Flexivirga sp. ID2601S isolated from air conditioner.</title>
        <authorList>
            <person name="Kim D.H."/>
        </authorList>
    </citation>
    <scope>NUCLEOTIDE SEQUENCE [LARGE SCALE GENOMIC DNA]</scope>
    <source>
        <strain evidence="8 9">ID2601S</strain>
    </source>
</reference>
<evidence type="ECO:0000313" key="8">
    <source>
        <dbReference type="EMBL" id="NNG39424.1"/>
    </source>
</evidence>
<protein>
    <submittedName>
        <fullName evidence="8">YihY/virulence factor BrkB family protein</fullName>
    </submittedName>
</protein>
<feature type="transmembrane region" description="Helical" evidence="7">
    <location>
        <begin position="235"/>
        <end position="260"/>
    </location>
</feature>
<keyword evidence="3 7" id="KW-0812">Transmembrane</keyword>
<dbReference type="AlphaFoldDB" id="A0A849AEZ1"/>
<dbReference type="RefSeq" id="WP_171154164.1">
    <property type="nucleotide sequence ID" value="NZ_JABENB010000001.1"/>
</dbReference>
<accession>A0A849AEZ1</accession>
<dbReference type="Pfam" id="PF03631">
    <property type="entry name" value="Virul_fac_BrkB"/>
    <property type="match status" value="1"/>
</dbReference>
<feature type="compositionally biased region" description="Basic and acidic residues" evidence="6">
    <location>
        <begin position="463"/>
        <end position="492"/>
    </location>
</feature>
<feature type="region of interest" description="Disordered" evidence="6">
    <location>
        <begin position="440"/>
        <end position="577"/>
    </location>
</feature>
<evidence type="ECO:0000256" key="5">
    <source>
        <dbReference type="ARBA" id="ARBA00023136"/>
    </source>
</evidence>
<feature type="compositionally biased region" description="Basic and acidic residues" evidence="6">
    <location>
        <begin position="552"/>
        <end position="577"/>
    </location>
</feature>
<dbReference type="NCBIfam" id="TIGR00765">
    <property type="entry name" value="yihY_not_rbn"/>
    <property type="match status" value="1"/>
</dbReference>
<keyword evidence="2" id="KW-1003">Cell membrane</keyword>
<evidence type="ECO:0000256" key="2">
    <source>
        <dbReference type="ARBA" id="ARBA00022475"/>
    </source>
</evidence>
<keyword evidence="4 7" id="KW-1133">Transmembrane helix</keyword>
<evidence type="ECO:0000256" key="6">
    <source>
        <dbReference type="SAM" id="MobiDB-lite"/>
    </source>
</evidence>
<feature type="transmembrane region" description="Helical" evidence="7">
    <location>
        <begin position="159"/>
        <end position="184"/>
    </location>
</feature>
<dbReference type="GO" id="GO:0005886">
    <property type="term" value="C:plasma membrane"/>
    <property type="evidence" value="ECO:0007669"/>
    <property type="project" value="UniProtKB-SubCell"/>
</dbReference>
<keyword evidence="9" id="KW-1185">Reference proteome</keyword>
<evidence type="ECO:0000313" key="9">
    <source>
        <dbReference type="Proteomes" id="UP000557772"/>
    </source>
</evidence>
<feature type="transmembrane region" description="Helical" evidence="7">
    <location>
        <begin position="50"/>
        <end position="72"/>
    </location>
</feature>